<feature type="transmembrane region" description="Helical" evidence="6">
    <location>
        <begin position="400"/>
        <end position="422"/>
    </location>
</feature>
<evidence type="ECO:0000256" key="4">
    <source>
        <dbReference type="ARBA" id="ARBA00023136"/>
    </source>
</evidence>
<keyword evidence="4 6" id="KW-0472">Membrane</keyword>
<feature type="transmembrane region" description="Helical" evidence="6">
    <location>
        <begin position="301"/>
        <end position="324"/>
    </location>
</feature>
<evidence type="ECO:0000313" key="8">
    <source>
        <dbReference type="EnsemblMetazoa" id="CapteP195654"/>
    </source>
</evidence>
<dbReference type="InterPro" id="IPR000276">
    <property type="entry name" value="GPCR_Rhodpsn"/>
</dbReference>
<feature type="region of interest" description="Disordered" evidence="5">
    <location>
        <begin position="1"/>
        <end position="21"/>
    </location>
</feature>
<dbReference type="SUPFAM" id="SSF81321">
    <property type="entry name" value="Family A G protein-coupled receptor-like"/>
    <property type="match status" value="1"/>
</dbReference>
<dbReference type="PANTHER" id="PTHR45698">
    <property type="entry name" value="TRACE AMINE-ASSOCIATED RECEPTOR 19N-RELATED"/>
    <property type="match status" value="1"/>
</dbReference>
<dbReference type="Pfam" id="PF00001">
    <property type="entry name" value="7tm_1"/>
    <property type="match status" value="1"/>
</dbReference>
<dbReference type="GO" id="GO:0016020">
    <property type="term" value="C:membrane"/>
    <property type="evidence" value="ECO:0007669"/>
    <property type="project" value="UniProtKB-SubCell"/>
</dbReference>
<dbReference type="PRINTS" id="PR00237">
    <property type="entry name" value="GPCRRHODOPSN"/>
</dbReference>
<feature type="transmembrane region" description="Helical" evidence="6">
    <location>
        <begin position="175"/>
        <end position="196"/>
    </location>
</feature>
<dbReference type="CDD" id="cd00637">
    <property type="entry name" value="7tm_classA_rhodopsin-like"/>
    <property type="match status" value="1"/>
</dbReference>
<organism evidence="8 9">
    <name type="scientific">Capitella teleta</name>
    <name type="common">Polychaete worm</name>
    <dbReference type="NCBI Taxonomy" id="283909"/>
    <lineage>
        <taxon>Eukaryota</taxon>
        <taxon>Metazoa</taxon>
        <taxon>Spiralia</taxon>
        <taxon>Lophotrochozoa</taxon>
        <taxon>Annelida</taxon>
        <taxon>Polychaeta</taxon>
        <taxon>Sedentaria</taxon>
        <taxon>Scolecida</taxon>
        <taxon>Capitellidae</taxon>
        <taxon>Capitella</taxon>
    </lineage>
</organism>
<comment type="subcellular location">
    <subcellularLocation>
        <location evidence="1">Membrane</location>
    </subcellularLocation>
</comment>
<feature type="transmembrane region" description="Helical" evidence="6">
    <location>
        <begin position="259"/>
        <end position="281"/>
    </location>
</feature>
<dbReference type="PANTHER" id="PTHR45698:SF1">
    <property type="entry name" value="TRACE AMINE-ASSOCIATED RECEPTOR 13C-LIKE"/>
    <property type="match status" value="1"/>
</dbReference>
<dbReference type="InterPro" id="IPR017452">
    <property type="entry name" value="GPCR_Rhodpsn_7TM"/>
</dbReference>
<dbReference type="Gene3D" id="1.20.1070.10">
    <property type="entry name" value="Rhodopsin 7-helix transmembrane proteins"/>
    <property type="match status" value="1"/>
</dbReference>
<evidence type="ECO:0000259" key="7">
    <source>
        <dbReference type="PROSITE" id="PS50262"/>
    </source>
</evidence>
<dbReference type="EMBL" id="AMQN01000452">
    <property type="status" value="NOT_ANNOTATED_CDS"/>
    <property type="molecule type" value="Genomic_DNA"/>
</dbReference>
<accession>X1ZVC0</accession>
<dbReference type="AlphaFoldDB" id="X1ZVC0"/>
<feature type="transmembrane region" description="Helical" evidence="6">
    <location>
        <begin position="139"/>
        <end position="163"/>
    </location>
</feature>
<dbReference type="EnsemblMetazoa" id="CapteT195654">
    <property type="protein sequence ID" value="CapteP195654"/>
    <property type="gene ID" value="CapteG195654"/>
</dbReference>
<dbReference type="Proteomes" id="UP000014760">
    <property type="component" value="Unassembled WGS sequence"/>
</dbReference>
<feature type="transmembrane region" description="Helical" evidence="6">
    <location>
        <begin position="367"/>
        <end position="388"/>
    </location>
</feature>
<name>X1ZVC0_CAPTE</name>
<proteinExistence type="predicted"/>
<evidence type="ECO:0000256" key="2">
    <source>
        <dbReference type="ARBA" id="ARBA00022692"/>
    </source>
</evidence>
<dbReference type="PROSITE" id="PS50262">
    <property type="entry name" value="G_PROTEIN_RECEP_F1_2"/>
    <property type="match status" value="1"/>
</dbReference>
<keyword evidence="3 6" id="KW-1133">Transmembrane helix</keyword>
<reference evidence="8" key="3">
    <citation type="submission" date="2015-06" db="UniProtKB">
        <authorList>
            <consortium name="EnsemblMetazoa"/>
        </authorList>
    </citation>
    <scope>IDENTIFICATION</scope>
</reference>
<protein>
    <recommendedName>
        <fullName evidence="7">G-protein coupled receptors family 1 profile domain-containing protein</fullName>
    </recommendedName>
</protein>
<feature type="transmembrane region" description="Helical" evidence="6">
    <location>
        <begin position="216"/>
        <end position="238"/>
    </location>
</feature>
<dbReference type="HOGENOM" id="CLU_009579_5_2_1"/>
<evidence type="ECO:0000256" key="6">
    <source>
        <dbReference type="SAM" id="Phobius"/>
    </source>
</evidence>
<reference evidence="9" key="1">
    <citation type="submission" date="2012-12" db="EMBL/GenBank/DDBJ databases">
        <authorList>
            <person name="Hellsten U."/>
            <person name="Grimwood J."/>
            <person name="Chapman J.A."/>
            <person name="Shapiro H."/>
            <person name="Aerts A."/>
            <person name="Otillar R.P."/>
            <person name="Terry A.Y."/>
            <person name="Boore J.L."/>
            <person name="Simakov O."/>
            <person name="Marletaz F."/>
            <person name="Cho S.-J."/>
            <person name="Edsinger-Gonzales E."/>
            <person name="Havlak P."/>
            <person name="Kuo D.-H."/>
            <person name="Larsson T."/>
            <person name="Lv J."/>
            <person name="Arendt D."/>
            <person name="Savage R."/>
            <person name="Osoegawa K."/>
            <person name="de Jong P."/>
            <person name="Lindberg D.R."/>
            <person name="Seaver E.C."/>
            <person name="Weisblat D.A."/>
            <person name="Putnam N.H."/>
            <person name="Grigoriev I.V."/>
            <person name="Rokhsar D.S."/>
        </authorList>
    </citation>
    <scope>NUCLEOTIDE SEQUENCE</scope>
    <source>
        <strain evidence="9">I ESC-2004</strain>
    </source>
</reference>
<sequence length="459" mass="50835">MGLHESVIDPGRQRTSAPELTTSEVMTPRGAEVWVRISGSDFHYKTSMDCQNVNYVSGNEYPTAQMSSFAGSRSPGIASRTILDNLDADNQHGDRVLLVVSNKVPTDSAMNDTYDRSTTEQPYTSVEASRIGSRNDVPVYTLIITSVASIGFSMNCFVLAVILSTKKLRKKISVTFLLSQCIMDTVSTANVLVFYLLEYLHVRLSGSSGQFYCRAIWSEFIIYSALHAAVCNTVALSGERYIAIVHPMTYKSLASRSKFIPIIVVCWVIGVVINAPFISMSKLGRNACYVTYFLDSLAAQNIYSVVTTVVTYFSPVVIIVYFYATMLRKLSSRVKLTSSGSGNSKATPSIGMLESIQTAQLRLTRTAIALGVAFFITWSPYNFYLVAYSAGANVNFADNMYYFCVIFAVGNTVVNPIIYVFSLHEFRTGAKRLCCRKYHGKQHESYAVNVWHSTNESNA</sequence>
<reference evidence="9" key="2">
    <citation type="journal article" date="2013" name="Nature">
        <title>Insights into bilaterian evolution from three spiralian genomes.</title>
        <authorList>
            <person name="Simakov O."/>
            <person name="Marletaz F."/>
            <person name="Cho S.J."/>
            <person name="Edsinger-Gonzales E."/>
            <person name="Havlak P."/>
            <person name="Hellsten U."/>
            <person name="Kuo D.H."/>
            <person name="Larsson T."/>
            <person name="Lv J."/>
            <person name="Arendt D."/>
            <person name="Savage R."/>
            <person name="Osoegawa K."/>
            <person name="de Jong P."/>
            <person name="Grimwood J."/>
            <person name="Chapman J.A."/>
            <person name="Shapiro H."/>
            <person name="Aerts A."/>
            <person name="Otillar R.P."/>
            <person name="Terry A.Y."/>
            <person name="Boore J.L."/>
            <person name="Grigoriev I.V."/>
            <person name="Lindberg D.R."/>
            <person name="Seaver E.C."/>
            <person name="Weisblat D.A."/>
            <person name="Putnam N.H."/>
            <person name="Rokhsar D.S."/>
        </authorList>
    </citation>
    <scope>NUCLEOTIDE SEQUENCE</scope>
    <source>
        <strain evidence="9">I ESC-2004</strain>
    </source>
</reference>
<dbReference type="OrthoDB" id="10042731at2759"/>
<keyword evidence="2 6" id="KW-0812">Transmembrane</keyword>
<keyword evidence="9" id="KW-1185">Reference proteome</keyword>
<evidence type="ECO:0000256" key="5">
    <source>
        <dbReference type="SAM" id="MobiDB-lite"/>
    </source>
</evidence>
<evidence type="ECO:0000256" key="3">
    <source>
        <dbReference type="ARBA" id="ARBA00022989"/>
    </source>
</evidence>
<feature type="domain" description="G-protein coupled receptors family 1 profile" evidence="7">
    <location>
        <begin position="154"/>
        <end position="419"/>
    </location>
</feature>
<evidence type="ECO:0000313" key="9">
    <source>
        <dbReference type="Proteomes" id="UP000014760"/>
    </source>
</evidence>
<evidence type="ECO:0000256" key="1">
    <source>
        <dbReference type="ARBA" id="ARBA00004370"/>
    </source>
</evidence>
<dbReference type="GO" id="GO:0004930">
    <property type="term" value="F:G protein-coupled receptor activity"/>
    <property type="evidence" value="ECO:0007669"/>
    <property type="project" value="InterPro"/>
</dbReference>